<keyword evidence="2" id="KW-0964">Secreted</keyword>
<evidence type="ECO:0000259" key="6">
    <source>
        <dbReference type="Pfam" id="PF17802"/>
    </source>
</evidence>
<feature type="domain" description="SpaA-like prealbumin fold" evidence="6">
    <location>
        <begin position="134"/>
        <end position="221"/>
    </location>
</feature>
<proteinExistence type="inferred from homology"/>
<feature type="transmembrane region" description="Helical" evidence="5">
    <location>
        <begin position="365"/>
        <end position="385"/>
    </location>
</feature>
<evidence type="ECO:0000256" key="3">
    <source>
        <dbReference type="ARBA" id="ARBA00022729"/>
    </source>
</evidence>
<evidence type="ECO:0000256" key="2">
    <source>
        <dbReference type="ARBA" id="ARBA00022525"/>
    </source>
</evidence>
<dbReference type="Gene3D" id="2.60.40.10">
    <property type="entry name" value="Immunoglobulins"/>
    <property type="match status" value="2"/>
</dbReference>
<evidence type="ECO:0000256" key="1">
    <source>
        <dbReference type="ARBA" id="ARBA00007257"/>
    </source>
</evidence>
<dbReference type="PANTHER" id="PTHR36108:SF13">
    <property type="entry name" value="COLOSSIN-B-RELATED"/>
    <property type="match status" value="1"/>
</dbReference>
<keyword evidence="5" id="KW-0472">Membrane</keyword>
<keyword evidence="3" id="KW-0732">Signal</keyword>
<dbReference type="SUPFAM" id="SSF49478">
    <property type="entry name" value="Cna protein B-type domain"/>
    <property type="match status" value="2"/>
</dbReference>
<dbReference type="EMBL" id="AEEH01000012">
    <property type="protein sequence ID" value="EFM26262.1"/>
    <property type="molecule type" value="Genomic_DNA"/>
</dbReference>
<gene>
    <name evidence="7" type="ORF">HMPREF9225_0111</name>
</gene>
<comment type="similarity">
    <text evidence="1">Belongs to the serine-aspartate repeat-containing protein (SDr) family.</text>
</comment>
<protein>
    <submittedName>
        <fullName evidence="7">LPXTG-motif cell wall anchor domain protein</fullName>
    </submittedName>
</protein>
<dbReference type="InterPro" id="IPR013783">
    <property type="entry name" value="Ig-like_fold"/>
</dbReference>
<reference evidence="7 8" key="1">
    <citation type="submission" date="2010-07" db="EMBL/GenBank/DDBJ databases">
        <authorList>
            <person name="Muzny D."/>
            <person name="Qin X."/>
            <person name="Deng J."/>
            <person name="Jiang H."/>
            <person name="Liu Y."/>
            <person name="Qu J."/>
            <person name="Song X.-Z."/>
            <person name="Zhang L."/>
            <person name="Thornton R."/>
            <person name="Coyle M."/>
            <person name="Francisco L."/>
            <person name="Jackson L."/>
            <person name="Javaid M."/>
            <person name="Korchina V."/>
            <person name="Kovar C."/>
            <person name="Mata R."/>
            <person name="Mathew T."/>
            <person name="Ngo R."/>
            <person name="Nguyen L."/>
            <person name="Nguyen N."/>
            <person name="Okwuonu G."/>
            <person name="Ongeri F."/>
            <person name="Pham C."/>
            <person name="Simmons D."/>
            <person name="Wilczek-Boney K."/>
            <person name="Hale W."/>
            <person name="Jakkamsetti A."/>
            <person name="Pham P."/>
            <person name="Ruth R."/>
            <person name="San Lucas F."/>
            <person name="Warren J."/>
            <person name="Zhang J."/>
            <person name="Zhao Z."/>
            <person name="Zhou C."/>
            <person name="Zhu D."/>
            <person name="Lee S."/>
            <person name="Bess C."/>
            <person name="Blankenburg K."/>
            <person name="Forbes L."/>
            <person name="Fu Q."/>
            <person name="Gubbala S."/>
            <person name="Hirani K."/>
            <person name="Jayaseelan J.C."/>
            <person name="Lara F."/>
            <person name="Munidasa M."/>
            <person name="Palculict T."/>
            <person name="Patil S."/>
            <person name="Pu L.-L."/>
            <person name="Saada N."/>
            <person name="Tang L."/>
            <person name="Weissenberger G."/>
            <person name="Zhu Y."/>
            <person name="Hemphill L."/>
            <person name="Shang Y."/>
            <person name="Youmans B."/>
            <person name="Ayvaz T."/>
            <person name="Ross M."/>
            <person name="Santibanez J."/>
            <person name="Aqrawi P."/>
            <person name="Gross S."/>
            <person name="Joshi V."/>
            <person name="Fowler G."/>
            <person name="Nazareth L."/>
            <person name="Reid J."/>
            <person name="Worley K."/>
            <person name="Petrosino J."/>
            <person name="Highlander S."/>
            <person name="Gibbs R."/>
        </authorList>
    </citation>
    <scope>NUCLEOTIDE SEQUENCE [LARGE SCALE GENOMIC DNA]</scope>
    <source>
        <strain evidence="7 8">ATCC BAA-1640</strain>
    </source>
</reference>
<sequence>MVIISGAVYAKSLTIDLTGNNRKVDEVANREIVIWKIKDEIVTSDDAKEKLVKDLNKKSVDELNKIDKKPYTVTTDANGVASLVGLKSGTYYARVADNGKVEIFPFVFYVDENSPNDVTIMPKGRHEVPPPDNHVELIKVSADDVPLAGAVFNLYKVVNGEETLVKSNLITDSNGKISIKGIELGEYLFEEVQAPEGYRIKNARTRFVVNGGTTKVVVVNYKDSDGGKRFRKIDSDSKEPIEGVRFIVTKRVNGYDERVKINGKDLVLVSDKDGYFSVDNLPFGTYFVWEVKPAGGYEPLGELQSFVIDENSLVNDLVIKNTPIPPPPEKDKPKPPPEGGQKPKKPPRDKDKPKKPRRIPKTGDISLILMSIFGVICSIWGGVLVKENK</sequence>
<accession>E0NIX2</accession>
<comment type="caution">
    <text evidence="7">The sequence shown here is derived from an EMBL/GenBank/DDBJ whole genome shotgun (WGS) entry which is preliminary data.</text>
</comment>
<organism evidence="7 8">
    <name type="scientific">Peptoniphilus duerdenii ATCC BAA-1640</name>
    <dbReference type="NCBI Taxonomy" id="862517"/>
    <lineage>
        <taxon>Bacteria</taxon>
        <taxon>Bacillati</taxon>
        <taxon>Bacillota</taxon>
        <taxon>Tissierellia</taxon>
        <taxon>Tissierellales</taxon>
        <taxon>Peptoniphilaceae</taxon>
        <taxon>Peptoniphilus</taxon>
    </lineage>
</organism>
<dbReference type="AlphaFoldDB" id="E0NIX2"/>
<name>E0NIX2_9FIRM</name>
<evidence type="ECO:0000256" key="4">
    <source>
        <dbReference type="SAM" id="MobiDB-lite"/>
    </source>
</evidence>
<dbReference type="Pfam" id="PF17802">
    <property type="entry name" value="SpaA"/>
    <property type="match status" value="2"/>
</dbReference>
<dbReference type="STRING" id="862517.HMPREF9225_0111"/>
<dbReference type="Gene3D" id="2.60.40.4180">
    <property type="match status" value="1"/>
</dbReference>
<dbReference type="InterPro" id="IPR041033">
    <property type="entry name" value="SpaA_PFL_dom_1"/>
</dbReference>
<keyword evidence="5" id="KW-1133">Transmembrane helix</keyword>
<evidence type="ECO:0000313" key="8">
    <source>
        <dbReference type="Proteomes" id="UP000003280"/>
    </source>
</evidence>
<evidence type="ECO:0000256" key="5">
    <source>
        <dbReference type="SAM" id="Phobius"/>
    </source>
</evidence>
<dbReference type="PANTHER" id="PTHR36108">
    <property type="entry name" value="COLOSSIN-B-RELATED"/>
    <property type="match status" value="1"/>
</dbReference>
<evidence type="ECO:0000313" key="7">
    <source>
        <dbReference type="EMBL" id="EFM26262.1"/>
    </source>
</evidence>
<dbReference type="HOGENOM" id="CLU_055433_0_0_9"/>
<keyword evidence="8" id="KW-1185">Reference proteome</keyword>
<feature type="domain" description="SpaA-like prealbumin fold" evidence="6">
    <location>
        <begin position="230"/>
        <end position="322"/>
    </location>
</feature>
<dbReference type="eggNOG" id="COG4932">
    <property type="taxonomic scope" value="Bacteria"/>
</dbReference>
<feature type="region of interest" description="Disordered" evidence="4">
    <location>
        <begin position="320"/>
        <end position="362"/>
    </location>
</feature>
<keyword evidence="5" id="KW-0812">Transmembrane</keyword>
<dbReference type="Proteomes" id="UP000003280">
    <property type="component" value="Unassembled WGS sequence"/>
</dbReference>